<evidence type="ECO:0000256" key="3">
    <source>
        <dbReference type="ARBA" id="ARBA00022777"/>
    </source>
</evidence>
<dbReference type="PRINTS" id="PR00094">
    <property type="entry name" value="ADENYLTKNASE"/>
</dbReference>
<dbReference type="GO" id="GO:0006139">
    <property type="term" value="P:nucleobase-containing compound metabolic process"/>
    <property type="evidence" value="ECO:0007669"/>
    <property type="project" value="InterPro"/>
</dbReference>
<name>A0A4Q4SZ45_9PEZI</name>
<organism evidence="6 7">
    <name type="scientific">Monosporascus ibericus</name>
    <dbReference type="NCBI Taxonomy" id="155417"/>
    <lineage>
        <taxon>Eukaryota</taxon>
        <taxon>Fungi</taxon>
        <taxon>Dikarya</taxon>
        <taxon>Ascomycota</taxon>
        <taxon>Pezizomycotina</taxon>
        <taxon>Sordariomycetes</taxon>
        <taxon>Xylariomycetidae</taxon>
        <taxon>Xylariales</taxon>
        <taxon>Xylariales incertae sedis</taxon>
        <taxon>Monosporascus</taxon>
    </lineage>
</organism>
<dbReference type="GO" id="GO:0004497">
    <property type="term" value="F:monooxygenase activity"/>
    <property type="evidence" value="ECO:0007669"/>
    <property type="project" value="InterPro"/>
</dbReference>
<sequence length="308" mass="34830">METTPAIPTPRSFAVIFVLGPPGAGKGTLCKHLAQTYNLTHYSVGDSLRSWMRRNHTTPLAVCIQDKLDNQGFLTSDDLNPFICQAIKDAVYRDEPKSQGILVDGFPRCTEQLESFNTWPFQDELPLAPSSDGRARPNAKPDIVLSFEATKQNAKARYLARARDSNDSKEKFERRFAEYEAETRAVEEVYRQRGVLIDVGTRLPYLAACIREGLRLWPPMMRVMGKQSDRGDVLCGPRARRGTKVVWAALAAMMKDPRGFGDNDDPARLHEMEAVYSLVFATSTRWECLGKKLAYVEFWKVIFELVTM</sequence>
<keyword evidence="3 4" id="KW-0418">Kinase</keyword>
<dbReference type="Gene3D" id="3.40.50.300">
    <property type="entry name" value="P-loop containing nucleotide triphosphate hydrolases"/>
    <property type="match status" value="1"/>
</dbReference>
<evidence type="ECO:0000313" key="7">
    <source>
        <dbReference type="Proteomes" id="UP000293360"/>
    </source>
</evidence>
<dbReference type="Proteomes" id="UP000293360">
    <property type="component" value="Unassembled WGS sequence"/>
</dbReference>
<dbReference type="GO" id="GO:0005524">
    <property type="term" value="F:ATP binding"/>
    <property type="evidence" value="ECO:0007669"/>
    <property type="project" value="InterPro"/>
</dbReference>
<dbReference type="InterPro" id="IPR033690">
    <property type="entry name" value="Adenylat_kinase_CS"/>
</dbReference>
<evidence type="ECO:0008006" key="8">
    <source>
        <dbReference type="Google" id="ProtNLM"/>
    </source>
</evidence>
<evidence type="ECO:0000256" key="5">
    <source>
        <dbReference type="SAM" id="Coils"/>
    </source>
</evidence>
<dbReference type="AlphaFoldDB" id="A0A4Q4SZ45"/>
<gene>
    <name evidence="6" type="ORF">DL764_007822</name>
</gene>
<dbReference type="InterPro" id="IPR000850">
    <property type="entry name" value="Adenylat/UMP-CMP_kin"/>
</dbReference>
<dbReference type="OrthoDB" id="442176at2759"/>
<dbReference type="InterPro" id="IPR027417">
    <property type="entry name" value="P-loop_NTPase"/>
</dbReference>
<dbReference type="Pfam" id="PF00406">
    <property type="entry name" value="ADK"/>
    <property type="match status" value="1"/>
</dbReference>
<evidence type="ECO:0000256" key="4">
    <source>
        <dbReference type="RuleBase" id="RU003330"/>
    </source>
</evidence>
<dbReference type="GO" id="GO:0019205">
    <property type="term" value="F:nucleobase-containing compound kinase activity"/>
    <property type="evidence" value="ECO:0007669"/>
    <property type="project" value="InterPro"/>
</dbReference>
<dbReference type="PROSITE" id="PS00113">
    <property type="entry name" value="ADENYLATE_KINASE"/>
    <property type="match status" value="1"/>
</dbReference>
<evidence type="ECO:0000256" key="2">
    <source>
        <dbReference type="ARBA" id="ARBA00022741"/>
    </source>
</evidence>
<dbReference type="SUPFAM" id="SSF52540">
    <property type="entry name" value="P-loop containing nucleoside triphosphate hydrolases"/>
    <property type="match status" value="1"/>
</dbReference>
<comment type="similarity">
    <text evidence="4">Belongs to the adenylate kinase family.</text>
</comment>
<feature type="coiled-coil region" evidence="5">
    <location>
        <begin position="162"/>
        <end position="189"/>
    </location>
</feature>
<dbReference type="STRING" id="155417.A0A4Q4SZ45"/>
<keyword evidence="1 4" id="KW-0808">Transferase</keyword>
<evidence type="ECO:0000313" key="6">
    <source>
        <dbReference type="EMBL" id="RYO94503.1"/>
    </source>
</evidence>
<dbReference type="InterPro" id="IPR036396">
    <property type="entry name" value="Cyt_P450_sf"/>
</dbReference>
<keyword evidence="7" id="KW-1185">Reference proteome</keyword>
<dbReference type="GO" id="GO:0016705">
    <property type="term" value="F:oxidoreductase activity, acting on paired donors, with incorporation or reduction of molecular oxygen"/>
    <property type="evidence" value="ECO:0007669"/>
    <property type="project" value="InterPro"/>
</dbReference>
<dbReference type="CDD" id="cd01428">
    <property type="entry name" value="ADK"/>
    <property type="match status" value="1"/>
</dbReference>
<proteinExistence type="inferred from homology"/>
<dbReference type="GO" id="GO:0005506">
    <property type="term" value="F:iron ion binding"/>
    <property type="evidence" value="ECO:0007669"/>
    <property type="project" value="InterPro"/>
</dbReference>
<comment type="caution">
    <text evidence="6">The sequence shown here is derived from an EMBL/GenBank/DDBJ whole genome shotgun (WGS) entry which is preliminary data.</text>
</comment>
<keyword evidence="5" id="KW-0175">Coiled coil</keyword>
<keyword evidence="2" id="KW-0547">Nucleotide-binding</keyword>
<dbReference type="SUPFAM" id="SSF48264">
    <property type="entry name" value="Cytochrome P450"/>
    <property type="match status" value="1"/>
</dbReference>
<dbReference type="GO" id="GO:0020037">
    <property type="term" value="F:heme binding"/>
    <property type="evidence" value="ECO:0007669"/>
    <property type="project" value="InterPro"/>
</dbReference>
<dbReference type="PANTHER" id="PTHR23359">
    <property type="entry name" value="NUCLEOTIDE KINASE"/>
    <property type="match status" value="1"/>
</dbReference>
<dbReference type="EMBL" id="QJNU01000567">
    <property type="protein sequence ID" value="RYO94503.1"/>
    <property type="molecule type" value="Genomic_DNA"/>
</dbReference>
<reference evidence="6 7" key="1">
    <citation type="submission" date="2018-06" db="EMBL/GenBank/DDBJ databases">
        <title>Complete Genomes of Monosporascus.</title>
        <authorList>
            <person name="Robinson A.J."/>
            <person name="Natvig D.O."/>
        </authorList>
    </citation>
    <scope>NUCLEOTIDE SEQUENCE [LARGE SCALE GENOMIC DNA]</scope>
    <source>
        <strain evidence="6 7">CBS 110550</strain>
    </source>
</reference>
<evidence type="ECO:0000256" key="1">
    <source>
        <dbReference type="ARBA" id="ARBA00022679"/>
    </source>
</evidence>
<accession>A0A4Q4SZ45</accession>
<protein>
    <recommendedName>
        <fullName evidence="8">Adenylate kinase active site lid domain-containing protein</fullName>
    </recommendedName>
</protein>